<evidence type="ECO:0000256" key="1">
    <source>
        <dbReference type="SAM" id="MobiDB-lite"/>
    </source>
</evidence>
<proteinExistence type="predicted"/>
<keyword evidence="4" id="KW-1185">Reference proteome</keyword>
<feature type="transmembrane region" description="Helical" evidence="2">
    <location>
        <begin position="20"/>
        <end position="37"/>
    </location>
</feature>
<dbReference type="Proteomes" id="UP000051639">
    <property type="component" value="Unassembled WGS sequence"/>
</dbReference>
<evidence type="ECO:0000256" key="2">
    <source>
        <dbReference type="SAM" id="Phobius"/>
    </source>
</evidence>
<organism evidence="3 4">
    <name type="scientific">Limosilactobacillus ingluviei</name>
    <dbReference type="NCBI Taxonomy" id="148604"/>
    <lineage>
        <taxon>Bacteria</taxon>
        <taxon>Bacillati</taxon>
        <taxon>Bacillota</taxon>
        <taxon>Bacilli</taxon>
        <taxon>Lactobacillales</taxon>
        <taxon>Lactobacillaceae</taxon>
        <taxon>Limosilactobacillus</taxon>
    </lineage>
</organism>
<evidence type="ECO:0000313" key="4">
    <source>
        <dbReference type="Proteomes" id="UP000051639"/>
    </source>
</evidence>
<dbReference type="PATRIC" id="fig|148604.4.peg.913"/>
<evidence type="ECO:0000313" key="3">
    <source>
        <dbReference type="EMBL" id="KRN44037.1"/>
    </source>
</evidence>
<keyword evidence="2" id="KW-1133">Transmembrane helix</keyword>
<feature type="region of interest" description="Disordered" evidence="1">
    <location>
        <begin position="148"/>
        <end position="169"/>
    </location>
</feature>
<sequence length="236" mass="26201">MTQKKYRTSIWQRNPWALKVLILLIIGLLAGGGYWGYRAFKNAQLEKAASNQQAKQTDKFTFPDVKSNTTNKRQAHFKSISVKKAQQQAADGIKLGLELISKTQALPGQNMNLSSLSQEESKTLYQHFQNGESIQAFNDVVNYASPQGELQWGDTGTNGPSNEKTPQPGAQYSLDGGELEYTGSSTSYYIFDVDMKYHANDFPVRTIPLKLTVSRTGGQIVKVERTGKVSIEGLEN</sequence>
<name>A0A0R2H0K1_9LACO</name>
<reference evidence="3 4" key="1">
    <citation type="journal article" date="2015" name="Genome Announc.">
        <title>Expanding the biotechnology potential of lactobacilli through comparative genomics of 213 strains and associated genera.</title>
        <authorList>
            <person name="Sun Z."/>
            <person name="Harris H.M."/>
            <person name="McCann A."/>
            <person name="Guo C."/>
            <person name="Argimon S."/>
            <person name="Zhang W."/>
            <person name="Yang X."/>
            <person name="Jeffery I.B."/>
            <person name="Cooney J.C."/>
            <person name="Kagawa T.F."/>
            <person name="Liu W."/>
            <person name="Song Y."/>
            <person name="Salvetti E."/>
            <person name="Wrobel A."/>
            <person name="Rasinkangas P."/>
            <person name="Parkhill J."/>
            <person name="Rea M.C."/>
            <person name="O'Sullivan O."/>
            <person name="Ritari J."/>
            <person name="Douillard F.P."/>
            <person name="Paul Ross R."/>
            <person name="Yang R."/>
            <person name="Briner A.E."/>
            <person name="Felis G.E."/>
            <person name="de Vos W.M."/>
            <person name="Barrangou R."/>
            <person name="Klaenhammer T.R."/>
            <person name="Caufield P.W."/>
            <person name="Cui Y."/>
            <person name="Zhang H."/>
            <person name="O'Toole P.W."/>
        </authorList>
    </citation>
    <scope>NUCLEOTIDE SEQUENCE [LARGE SCALE GENOMIC DNA]</scope>
    <source>
        <strain evidence="3 4">DSM 14792</strain>
    </source>
</reference>
<keyword evidence="2" id="KW-0812">Transmembrane</keyword>
<protein>
    <submittedName>
        <fullName evidence="3">Uncharacterized protein</fullName>
    </submittedName>
</protein>
<comment type="caution">
    <text evidence="3">The sequence shown here is derived from an EMBL/GenBank/DDBJ whole genome shotgun (WGS) entry which is preliminary data.</text>
</comment>
<dbReference type="RefSeq" id="WP_056994560.1">
    <property type="nucleotide sequence ID" value="NZ_JQBA01000024.1"/>
</dbReference>
<dbReference type="EMBL" id="JQBA01000024">
    <property type="protein sequence ID" value="KRN44037.1"/>
    <property type="molecule type" value="Genomic_DNA"/>
</dbReference>
<accession>A0A0R2H0K1</accession>
<feature type="compositionally biased region" description="Polar residues" evidence="1">
    <location>
        <begin position="154"/>
        <end position="169"/>
    </location>
</feature>
<keyword evidence="2" id="KW-0472">Membrane</keyword>
<gene>
    <name evidence="3" type="ORF">IV41_GL000880</name>
</gene>
<dbReference type="AlphaFoldDB" id="A0A0R2H0K1"/>